<evidence type="ECO:0000256" key="7">
    <source>
        <dbReference type="ARBA" id="ARBA00061580"/>
    </source>
</evidence>
<gene>
    <name evidence="11" type="ORF">MTBPR1_40019</name>
</gene>
<dbReference type="PANTHER" id="PTHR34217">
    <property type="entry name" value="METAL-DEPENDENT CARBOXYPEPTIDASE"/>
    <property type="match status" value="1"/>
</dbReference>
<dbReference type="EC" id="3.4.17.19" evidence="8"/>
<dbReference type="InterPro" id="IPR001333">
    <property type="entry name" value="Peptidase_M32_Taq"/>
</dbReference>
<evidence type="ECO:0000256" key="5">
    <source>
        <dbReference type="ARBA" id="ARBA00023049"/>
    </source>
</evidence>
<keyword evidence="12" id="KW-1185">Reference proteome</keyword>
<protein>
    <recommendedName>
        <fullName evidence="8">Metal-dependent carboxypeptidase</fullName>
        <ecNumber evidence="8">3.4.17.19</ecNumber>
    </recommendedName>
</protein>
<feature type="binding site" evidence="9">
    <location>
        <position position="263"/>
    </location>
    <ligand>
        <name>Zn(2+)</name>
        <dbReference type="ChEBI" id="CHEBI:29105"/>
        <note>catalytic</note>
    </ligand>
</feature>
<reference evidence="11 12" key="1">
    <citation type="submission" date="2016-07" db="EMBL/GenBank/DDBJ databases">
        <authorList>
            <person name="Lefevre C.T."/>
        </authorList>
    </citation>
    <scope>NUCLEOTIDE SEQUENCE [LARGE SCALE GENOMIC DNA]</scope>
    <source>
        <strain evidence="11">PR1</strain>
    </source>
</reference>
<feature type="binding site" evidence="9">
    <location>
        <position position="267"/>
    </location>
    <ligand>
        <name>Zn(2+)</name>
        <dbReference type="ChEBI" id="CHEBI:29105"/>
        <note>catalytic</note>
    </ligand>
</feature>
<name>A0A1C3RI89_9PROT</name>
<evidence type="ECO:0000256" key="1">
    <source>
        <dbReference type="ARBA" id="ARBA00022645"/>
    </source>
</evidence>
<accession>A0A1C3RI89</accession>
<dbReference type="GO" id="GO:0008270">
    <property type="term" value="F:zinc ion binding"/>
    <property type="evidence" value="ECO:0007669"/>
    <property type="project" value="UniProtKB-ARBA"/>
</dbReference>
<feature type="binding site" evidence="9">
    <location>
        <position position="293"/>
    </location>
    <ligand>
        <name>Zn(2+)</name>
        <dbReference type="ChEBI" id="CHEBI:29105"/>
        <note>catalytic</note>
    </ligand>
</feature>
<evidence type="ECO:0000256" key="9">
    <source>
        <dbReference type="PIRSR" id="PIRSR006615-1"/>
    </source>
</evidence>
<proteinExistence type="inferred from homology"/>
<evidence type="ECO:0000313" key="12">
    <source>
        <dbReference type="Proteomes" id="UP000231658"/>
    </source>
</evidence>
<dbReference type="PIRSF" id="PIRSF006615">
    <property type="entry name" value="Zn_crbxpep_Taq"/>
    <property type="match status" value="1"/>
</dbReference>
<dbReference type="PROSITE" id="PS52034">
    <property type="entry name" value="PEPTIDASE_M32"/>
    <property type="match status" value="1"/>
</dbReference>
<dbReference type="AlphaFoldDB" id="A0A1C3RI89"/>
<comment type="cofactor">
    <cofactor evidence="9">
        <name>Zn(2+)</name>
        <dbReference type="ChEBI" id="CHEBI:29105"/>
    </cofactor>
    <text evidence="9">Binds 1 zinc ion per subunit.</text>
</comment>
<evidence type="ECO:0000256" key="2">
    <source>
        <dbReference type="ARBA" id="ARBA00022670"/>
    </source>
</evidence>
<dbReference type="Gene3D" id="1.10.1370.30">
    <property type="match status" value="1"/>
</dbReference>
<comment type="catalytic activity">
    <reaction evidence="6 8">
        <text>Release of a C-terminal amino acid with broad specificity, except for -Pro.</text>
        <dbReference type="EC" id="3.4.17.19"/>
    </reaction>
</comment>
<dbReference type="SUPFAM" id="SSF55486">
    <property type="entry name" value="Metalloproteases ('zincins'), catalytic domain"/>
    <property type="match status" value="1"/>
</dbReference>
<comment type="function">
    <text evidence="8">Broad specificity carboxypetidase that releases amino acids sequentially from the C-terminus, including neutral, aromatic, polar and basic residues.</text>
</comment>
<dbReference type="EMBL" id="FLYE01000034">
    <property type="protein sequence ID" value="SCA56996.1"/>
    <property type="molecule type" value="Genomic_DNA"/>
</dbReference>
<evidence type="ECO:0000313" key="11">
    <source>
        <dbReference type="EMBL" id="SCA56996.1"/>
    </source>
</evidence>
<keyword evidence="9" id="KW-0862">Zinc</keyword>
<keyword evidence="5 8" id="KW-0482">Metalloprotease</keyword>
<comment type="similarity">
    <text evidence="7 8">Belongs to the peptidase M32 family.</text>
</comment>
<dbReference type="GO" id="GO:0004181">
    <property type="term" value="F:metallocarboxypeptidase activity"/>
    <property type="evidence" value="ECO:0007669"/>
    <property type="project" value="UniProtKB-UniRule"/>
</dbReference>
<sequence>MSNAYTQLEKKFKRIHVLGDAAGMLHWDMASMMPKGGAEARAEQLALMATMGHGLMVESEMADLLDQAEEETGLNVWQSANLREMRRSHTHATALDEDLVEAMSRATSSCEQLWRQARPEGDFKKIVPALKEVLNLSRQKAKAKSEKLSCSLYDALLDQYEPEGKAAEIDPIFTRLEGFLPSFLQEVLEKQQDKSFKKPAGPFALEKQEALGKKFMAALGFDFDHGRLDVSLHPFCGGIPDDVRLTTRYDEADFTSALMGVLHETGHALYERALPKEWRNQPVGTARGMSIHESQSLLVEMQVCRSDAFLTYALPHMKEAFAGAGPEWSLDNFTNLYREVKADYIRVDADEVTYPAHVILRYKLERALIEGDMEVEDIPHSWNEMMQKMLGITPPSDREGCLQDVHWYDGTWGYFPTYTLGAMSAAQLFESALKALPSLDEEIAKGEFGSLFQWLNSNVHGHGSLHSSKELMIKATGKALDPEVFINHLKKRYS</sequence>
<keyword evidence="1 8" id="KW-0121">Carboxypeptidase</keyword>
<dbReference type="Pfam" id="PF02074">
    <property type="entry name" value="Peptidase_M32"/>
    <property type="match status" value="1"/>
</dbReference>
<evidence type="ECO:0000256" key="4">
    <source>
        <dbReference type="ARBA" id="ARBA00022801"/>
    </source>
</evidence>
<evidence type="ECO:0000256" key="6">
    <source>
        <dbReference type="ARBA" id="ARBA00052755"/>
    </source>
</evidence>
<evidence type="ECO:0000256" key="3">
    <source>
        <dbReference type="ARBA" id="ARBA00022723"/>
    </source>
</evidence>
<evidence type="ECO:0000256" key="10">
    <source>
        <dbReference type="PIRSR" id="PIRSR006615-2"/>
    </source>
</evidence>
<keyword evidence="4 8" id="KW-0378">Hydrolase</keyword>
<dbReference type="Proteomes" id="UP000231658">
    <property type="component" value="Unassembled WGS sequence"/>
</dbReference>
<dbReference type="RefSeq" id="WP_069189067.1">
    <property type="nucleotide sequence ID" value="NZ_FLYE01000034.1"/>
</dbReference>
<keyword evidence="3 8" id="KW-0479">Metal-binding</keyword>
<dbReference type="PANTHER" id="PTHR34217:SF1">
    <property type="entry name" value="CARBOXYPEPTIDASE 1"/>
    <property type="match status" value="1"/>
</dbReference>
<dbReference type="STRING" id="1867952.MTBPR1_40019"/>
<dbReference type="CDD" id="cd06460">
    <property type="entry name" value="M32_Taq"/>
    <property type="match status" value="1"/>
</dbReference>
<evidence type="ECO:0000256" key="8">
    <source>
        <dbReference type="PIRNR" id="PIRNR006615"/>
    </source>
</evidence>
<organism evidence="11 12">
    <name type="scientific">Candidatus Terasakiella magnetica</name>
    <dbReference type="NCBI Taxonomy" id="1867952"/>
    <lineage>
        <taxon>Bacteria</taxon>
        <taxon>Pseudomonadati</taxon>
        <taxon>Pseudomonadota</taxon>
        <taxon>Alphaproteobacteria</taxon>
        <taxon>Rhodospirillales</taxon>
        <taxon>Terasakiellaceae</taxon>
        <taxon>Terasakiella</taxon>
    </lineage>
</organism>
<feature type="active site" description="Proton donor/acceptor" evidence="10">
    <location>
        <position position="264"/>
    </location>
</feature>
<dbReference type="FunFam" id="1.10.1370.30:FF:000003">
    <property type="entry name" value="Thermostable carboxypeptidase 1"/>
    <property type="match status" value="1"/>
</dbReference>
<keyword evidence="2 8" id="KW-0645">Protease</keyword>
<dbReference type="PRINTS" id="PR00998">
    <property type="entry name" value="CRBOXYPTASET"/>
</dbReference>
<dbReference type="OrthoDB" id="9772308at2"/>
<dbReference type="GO" id="GO:0006508">
    <property type="term" value="P:proteolysis"/>
    <property type="evidence" value="ECO:0007669"/>
    <property type="project" value="UniProtKB-UniRule"/>
</dbReference>